<sequence>MHITLDSRIPQTWATTFQLFRGCVALVGRDVDALVEHTLDSPAWRSAGYTISPTTSPYHITILTKDELRSLALRPSSAQVLERMPSDETFERLRVHAHRGQELRKQLGLPPKEFHITLSQSDAHDIDKGISSLLTPLPHDATPTLLDHLTYTLRLERNYVQARCLALQLCMREPESSKGFVRLGDTAYETAEFKLAMLAYACALICAETTEWGAVIADHEMVQIREELSDVLLKPWSSELRSSISEVQGFPVLRREPREQLFVPPHFDGTTASYKLPRFFRWLVPYYIALMPTPRNASDIAVVGSSHLGIRHVLTLTEETPLKPEWFVGTPVKNTYLPIPNYHPPTVEQMDLIIRLLQDGDNIPMLIHCGGGKGRAGTVAACYLAAFGCGKIPSDRVLTQPTMAPSQAIDTLRNIRPGSMETKQQEAFVGKRCSAIWKRQQVIPDLAPEPSPCPLEIEGVLDASSNLFVFVGLPGSDKSWVSQALLARNSDSWTWISQDDAGSRAACEDALSRIPKGRVVLDRCNTSKDDRRCWLALAAHWMKAPVCVWFDYDRDLCTSRAQDRADHPTLPPGGRVRSAIEQMSKTFTRPLLDEGFSAIVIVRSFAAAEEFVARVSPPVTLFKFPLFLPTVSLNDPRTPAPVVITEKVDGANMGFSLSADRTHILVQNRSHYVNTASHEQFKKLGAWVDAHRADLYRVLDRDPRFAQRYVLFGEWLAATHSIAYTNLPDWFLAFDLYDRSTRSWVDRATLSGLLAGTEIRMVPLLHEGPMVSEQKLRDMVRGRSQFTEGRMEGVYVKWEANGRVLNRGKVVRGDFLAGNEHWTRGIIKPNVLAISEDSGSTPRGNLRQAFKCTIKHPLLSPSTTPLLLKNSPGKTYHYIRCIMSGPTYPLFCMGNPLLDIQVFNGEELLKKYDLKANDAILAEEKHAPLYEELVTKYKPTYVAGGAAQNAARGAAYVLPPNSVVYAGCVGNDDLAEQLKAANKREGLAQVYQVKEGEKTGACGVIITGHNRSLVTTLRAAEKFEKAHLSSPEVAPLVDAAKVYYVEGFFLTHGSESALELSKKASEASKVFALNLSAPFIPQFFGIQLQQIIPYCDIIIGNEAEAEAWASATGLPNKDPVSVAQALATQPKANPSRPRLVIITHGAESTTLVTSDDKENPKIYPVHALKGEEIVDTNGAGDAFTGAFLGAFVQGKSLEECVEAGHKLGAMSVQLVGPQYKWPKVQIL</sequence>
<evidence type="ECO:0000313" key="1">
    <source>
        <dbReference type="EMBL" id="KAJ3554033.1"/>
    </source>
</evidence>
<proteinExistence type="predicted"/>
<name>A0ACC1T618_9APHY</name>
<protein>
    <submittedName>
        <fullName evidence="1">Uncharacterized protein</fullName>
    </submittedName>
</protein>
<accession>A0ACC1T618</accession>
<gene>
    <name evidence="1" type="ORF">NM688_g3312</name>
</gene>
<dbReference type="Proteomes" id="UP001148662">
    <property type="component" value="Unassembled WGS sequence"/>
</dbReference>
<organism evidence="1 2">
    <name type="scientific">Phlebia brevispora</name>
    <dbReference type="NCBI Taxonomy" id="194682"/>
    <lineage>
        <taxon>Eukaryota</taxon>
        <taxon>Fungi</taxon>
        <taxon>Dikarya</taxon>
        <taxon>Basidiomycota</taxon>
        <taxon>Agaricomycotina</taxon>
        <taxon>Agaricomycetes</taxon>
        <taxon>Polyporales</taxon>
        <taxon>Meruliaceae</taxon>
        <taxon>Phlebia</taxon>
    </lineage>
</organism>
<comment type="caution">
    <text evidence="1">The sequence shown here is derived from an EMBL/GenBank/DDBJ whole genome shotgun (WGS) entry which is preliminary data.</text>
</comment>
<evidence type="ECO:0000313" key="2">
    <source>
        <dbReference type="Proteomes" id="UP001148662"/>
    </source>
</evidence>
<dbReference type="EMBL" id="JANHOG010000471">
    <property type="protein sequence ID" value="KAJ3554033.1"/>
    <property type="molecule type" value="Genomic_DNA"/>
</dbReference>
<keyword evidence="2" id="KW-1185">Reference proteome</keyword>
<reference evidence="1" key="1">
    <citation type="submission" date="2022-07" db="EMBL/GenBank/DDBJ databases">
        <title>Genome Sequence of Phlebia brevispora.</title>
        <authorList>
            <person name="Buettner E."/>
        </authorList>
    </citation>
    <scope>NUCLEOTIDE SEQUENCE</scope>
    <source>
        <strain evidence="1">MPL23</strain>
    </source>
</reference>